<dbReference type="Pfam" id="PF00168">
    <property type="entry name" value="C2"/>
    <property type="match status" value="1"/>
</dbReference>
<dbReference type="AlphaFoldDB" id="F0X2V3"/>
<dbReference type="HOGENOM" id="CLU_1009790_0_0_1"/>
<reference evidence="3" key="1">
    <citation type="journal article" date="2011" name="PLoS Biol.">
        <title>Gene gain and loss during evolution of obligate parasitism in the white rust pathogen of Arabidopsis thaliana.</title>
        <authorList>
            <person name="Kemen E."/>
            <person name="Gardiner A."/>
            <person name="Schultz-Larsen T."/>
            <person name="Kemen A.C."/>
            <person name="Balmuth A.L."/>
            <person name="Robert-Seilaniantz A."/>
            <person name="Bailey K."/>
            <person name="Holub E."/>
            <person name="Studholme D.J."/>
            <person name="Maclean D."/>
            <person name="Jones J.D."/>
        </authorList>
    </citation>
    <scope>NUCLEOTIDE SEQUENCE</scope>
</reference>
<feature type="region of interest" description="Disordered" evidence="1">
    <location>
        <begin position="1"/>
        <end position="24"/>
    </location>
</feature>
<sequence length="276" mass="30642">MKTTLSGWTSGNGSRPTSPEAHGIETPCLDAYNVHHPVNSVKKWSTKAPDGTRNCANLAELIVVDAIAISELEPTKSLKGKCCTPHLVVKVDNSMRNTRKLLSTQASKFEEHFVFLSMPRPDSHDKELMSVTVMDENSAESDKQIGQVYIDLCVAQDESFAGWYTLTNVDHTHCGSVYIVFRRLPIRTAEALTAAKKLASLDRSLSSTDREDYHSILPDVWPSNTDHLAFHDEDQASTSSPSGPSSWPLDGLKRRLTWGRSGDIEARSDQSRRNIF</sequence>
<feature type="compositionally biased region" description="Polar residues" evidence="1">
    <location>
        <begin position="1"/>
        <end position="17"/>
    </location>
</feature>
<dbReference type="InterPro" id="IPR035892">
    <property type="entry name" value="C2_domain_sf"/>
</dbReference>
<accession>F0X2V3</accession>
<dbReference type="EMBL" id="FR825240">
    <property type="protein sequence ID" value="CCA28271.1"/>
    <property type="molecule type" value="Genomic_DNA"/>
</dbReference>
<organism evidence="3">
    <name type="scientific">Albugo laibachii Nc14</name>
    <dbReference type="NCBI Taxonomy" id="890382"/>
    <lineage>
        <taxon>Eukaryota</taxon>
        <taxon>Sar</taxon>
        <taxon>Stramenopiles</taxon>
        <taxon>Oomycota</taxon>
        <taxon>Peronosporomycetes</taxon>
        <taxon>Albuginales</taxon>
        <taxon>Albuginaceae</taxon>
        <taxon>Albugo</taxon>
    </lineage>
</organism>
<name>F0X2V3_9STRA</name>
<dbReference type="Gene3D" id="2.60.40.150">
    <property type="entry name" value="C2 domain"/>
    <property type="match status" value="1"/>
</dbReference>
<proteinExistence type="predicted"/>
<dbReference type="InterPro" id="IPR000008">
    <property type="entry name" value="C2_dom"/>
</dbReference>
<evidence type="ECO:0000256" key="1">
    <source>
        <dbReference type="SAM" id="MobiDB-lite"/>
    </source>
</evidence>
<reference evidence="3" key="2">
    <citation type="submission" date="2011-02" db="EMBL/GenBank/DDBJ databases">
        <authorList>
            <person name="MacLean D."/>
        </authorList>
    </citation>
    <scope>NUCLEOTIDE SEQUENCE</scope>
</reference>
<dbReference type="PROSITE" id="PS50004">
    <property type="entry name" value="C2"/>
    <property type="match status" value="1"/>
</dbReference>
<evidence type="ECO:0000313" key="3">
    <source>
        <dbReference type="EMBL" id="CCA28271.1"/>
    </source>
</evidence>
<evidence type="ECO:0000259" key="2">
    <source>
        <dbReference type="PROSITE" id="PS50004"/>
    </source>
</evidence>
<dbReference type="CDD" id="cd00030">
    <property type="entry name" value="C2"/>
    <property type="match status" value="1"/>
</dbReference>
<protein>
    <submittedName>
        <fullName evidence="3">AlNc14C1929G13104 protein</fullName>
    </submittedName>
</protein>
<feature type="domain" description="C2" evidence="2">
    <location>
        <begin position="43"/>
        <end position="164"/>
    </location>
</feature>
<dbReference type="SUPFAM" id="SSF49562">
    <property type="entry name" value="C2 domain (Calcium/lipid-binding domain, CaLB)"/>
    <property type="match status" value="1"/>
</dbReference>
<gene>
    <name evidence="3" type="primary">AlNc14C1929G13104</name>
    <name evidence="3" type="ORF">ALNC14_144150</name>
</gene>